<accession>A0ABT0U1Y6</accession>
<sequence length="621" mass="70407">MPQTAQDLFRQIDDEIASAGGLIESIRQSNRASAHRITALIEKRTDAFVRLAEHYLPALTQQTLAQAWHEVHGRIREVLLAQSDACRQMQVHLSKLNDRCDHLEHQLAETTERFEKARRDLLSKTGNFQKALREDPEISRLSAEITEVDQEIQRGIAALEYVAADAQKKLPDFEECELFRYLREQNYGTPLYTKTGLERRWDRWIARLIDFDKANASYEYLTEAPDSINNLIREKQERYKQLLVALEAARGRAAEIHGVEEQTLLRDKLAEQVESLERECTEAKWDRAILESDLQVAEDINGEYYQKALAIYSEFLKSSQPDTLAVYAACTESPVDDQICARIRSLQAEIESEQAESTAHVDRIIELGKYRAGLSELSKKLRNHIRHSSGEIKLREDFRFDIVLSDMRDLHLSPMKTWRRLLTAISVPIRTVPVAGHSSANENVRPIDALFLAASQNSPNVLGSGPYDPTGILVRPDRAVATRAGHAMFDTLAICRTDAESNYILSLLQSHEIRCFTHNHLVDLTSADNVGANETWEASAGRQLANVATEHVAGCHVTTPHLDALDFSSVVVEAERFNEARQILLNELRLYDTGWDCPTCGSAVERGYHQCWRCGRTKPVR</sequence>
<evidence type="ECO:0008006" key="4">
    <source>
        <dbReference type="Google" id="ProtNLM"/>
    </source>
</evidence>
<evidence type="ECO:0000313" key="2">
    <source>
        <dbReference type="EMBL" id="MCM2370860.1"/>
    </source>
</evidence>
<name>A0ABT0U1Y6_9BACT</name>
<keyword evidence="3" id="KW-1185">Reference proteome</keyword>
<evidence type="ECO:0000256" key="1">
    <source>
        <dbReference type="SAM" id="Coils"/>
    </source>
</evidence>
<evidence type="ECO:0000313" key="3">
    <source>
        <dbReference type="Proteomes" id="UP001202961"/>
    </source>
</evidence>
<dbReference type="EMBL" id="JAMQBK010000024">
    <property type="protein sequence ID" value="MCM2370860.1"/>
    <property type="molecule type" value="Genomic_DNA"/>
</dbReference>
<protein>
    <recommendedName>
        <fullName evidence="4">Exonuclease SbcC</fullName>
    </recommendedName>
</protein>
<gene>
    <name evidence="2" type="ORF">NB063_09600</name>
</gene>
<feature type="coiled-coil region" evidence="1">
    <location>
        <begin position="86"/>
        <end position="120"/>
    </location>
</feature>
<reference evidence="2 3" key="1">
    <citation type="journal article" date="2022" name="Syst. Appl. Microbiol.">
        <title>Rhodopirellula aestuarii sp. nov., a novel member of the genus Rhodopirellula isolated from brackish sediments collected in the Tagus River estuary, Portugal.</title>
        <authorList>
            <person name="Vitorino I.R."/>
            <person name="Klimek D."/>
            <person name="Calusinska M."/>
            <person name="Lobo-da-Cunha A."/>
            <person name="Vasconcelos V."/>
            <person name="Lage O.M."/>
        </authorList>
    </citation>
    <scope>NUCLEOTIDE SEQUENCE [LARGE SCALE GENOMIC DNA]</scope>
    <source>
        <strain evidence="2 3">ICT_H3.1</strain>
    </source>
</reference>
<dbReference type="RefSeq" id="WP_250928501.1">
    <property type="nucleotide sequence ID" value="NZ_JAMQBK010000024.1"/>
</dbReference>
<organism evidence="2 3">
    <name type="scientific">Aporhodopirellula aestuarii</name>
    <dbReference type="NCBI Taxonomy" id="2950107"/>
    <lineage>
        <taxon>Bacteria</taxon>
        <taxon>Pseudomonadati</taxon>
        <taxon>Planctomycetota</taxon>
        <taxon>Planctomycetia</taxon>
        <taxon>Pirellulales</taxon>
        <taxon>Pirellulaceae</taxon>
        <taxon>Aporhodopirellula</taxon>
    </lineage>
</organism>
<comment type="caution">
    <text evidence="2">The sequence shown here is derived from an EMBL/GenBank/DDBJ whole genome shotgun (WGS) entry which is preliminary data.</text>
</comment>
<dbReference type="Proteomes" id="UP001202961">
    <property type="component" value="Unassembled WGS sequence"/>
</dbReference>
<proteinExistence type="predicted"/>
<keyword evidence="1" id="KW-0175">Coiled coil</keyword>
<feature type="coiled-coil region" evidence="1">
    <location>
        <begin position="232"/>
        <end position="293"/>
    </location>
</feature>